<feature type="compositionally biased region" description="Basic and acidic residues" evidence="1">
    <location>
        <begin position="1"/>
        <end position="15"/>
    </location>
</feature>
<reference evidence="3" key="1">
    <citation type="submission" date="2020-12" db="EMBL/GenBank/DDBJ databases">
        <title>Vagococcus allomyrinae sp. nov. and Enterococcus lavae sp. nov., isolated from the larvae of Allomyrina dichotoma.</title>
        <authorList>
            <person name="Lee S.D."/>
        </authorList>
    </citation>
    <scope>NUCLEOTIDE SEQUENCE</scope>
    <source>
        <strain evidence="3">BWB3-3</strain>
    </source>
</reference>
<dbReference type="EMBL" id="JAEEGA010000003">
    <property type="protein sequence ID" value="MBP1040586.1"/>
    <property type="molecule type" value="Genomic_DNA"/>
</dbReference>
<dbReference type="AlphaFoldDB" id="A0A940SV00"/>
<sequence length="228" mass="26220">MKKEQKKNEQVEGKTVKPGSAGSGLKKLLKNPWKLAFLVLIGLLLGASLFLISRMTTGREPNYQGREETVSSEQEATFQVQLKKQQVNQIISYYLNDFLKDSGVQYDFYLEDRALLNGTFKVLGYDMQFYLYFDPYVTEEGNIQLKATSISIGSLPLPISEIMKYVAKDFDVPKWVEVLPKEQTIILHLDEFKLQNGMFVKAEKINLIDDDIRFNVYLPIESNQTKKK</sequence>
<evidence type="ECO:0000313" key="3">
    <source>
        <dbReference type="EMBL" id="MBP1040586.1"/>
    </source>
</evidence>
<accession>A0A940SV00</accession>
<keyword evidence="4" id="KW-1185">Reference proteome</keyword>
<comment type="caution">
    <text evidence="3">The sequence shown here is derived from an EMBL/GenBank/DDBJ whole genome shotgun (WGS) entry which is preliminary data.</text>
</comment>
<name>A0A940SV00_9ENTE</name>
<dbReference type="RefSeq" id="WP_209525711.1">
    <property type="nucleotide sequence ID" value="NZ_JAEEGA010000003.1"/>
</dbReference>
<feature type="transmembrane region" description="Helical" evidence="2">
    <location>
        <begin position="35"/>
        <end position="52"/>
    </location>
</feature>
<evidence type="ECO:0000313" key="4">
    <source>
        <dbReference type="Proteomes" id="UP000674938"/>
    </source>
</evidence>
<dbReference type="Pfam" id="PF09911">
    <property type="entry name" value="DUF2140"/>
    <property type="match status" value="1"/>
</dbReference>
<dbReference type="InterPro" id="IPR018672">
    <property type="entry name" value="DUF2140"/>
</dbReference>
<protein>
    <submittedName>
        <fullName evidence="3">YpmS family protein</fullName>
    </submittedName>
</protein>
<keyword evidence="2" id="KW-1133">Transmembrane helix</keyword>
<proteinExistence type="predicted"/>
<evidence type="ECO:0000256" key="2">
    <source>
        <dbReference type="SAM" id="Phobius"/>
    </source>
</evidence>
<organism evidence="3 4">
    <name type="scientific">Vagococcus allomyrinae</name>
    <dbReference type="NCBI Taxonomy" id="2794353"/>
    <lineage>
        <taxon>Bacteria</taxon>
        <taxon>Bacillati</taxon>
        <taxon>Bacillota</taxon>
        <taxon>Bacilli</taxon>
        <taxon>Lactobacillales</taxon>
        <taxon>Enterococcaceae</taxon>
        <taxon>Vagococcus</taxon>
    </lineage>
</organism>
<keyword evidence="2" id="KW-0472">Membrane</keyword>
<keyword evidence="2" id="KW-0812">Transmembrane</keyword>
<gene>
    <name evidence="3" type="ORF">I6N95_06195</name>
</gene>
<dbReference type="Proteomes" id="UP000674938">
    <property type="component" value="Unassembled WGS sequence"/>
</dbReference>
<evidence type="ECO:0000256" key="1">
    <source>
        <dbReference type="SAM" id="MobiDB-lite"/>
    </source>
</evidence>
<feature type="region of interest" description="Disordered" evidence="1">
    <location>
        <begin position="1"/>
        <end position="21"/>
    </location>
</feature>